<dbReference type="AlphaFoldDB" id="A0AAE1RR51"/>
<feature type="region of interest" description="Disordered" evidence="1">
    <location>
        <begin position="57"/>
        <end position="79"/>
    </location>
</feature>
<sequence>MQIAQNQNSQVHPKELLMKNVDKASTFIVKVDAEICPYLRWTEKCVPFSGGQGNLRRGSSGFHQSSGGDVNGEENGARSEKMRTNSIGLVKVFWRCVARRTEVILVVQARFDRLVCEYVRTLRGSNTLITISKLIINLDVIPFSERKKMLTNNIHLRISDHYYMIVDDEGKSSESTQYQICNKNVVTTTTTSTTPNSLGIRTPTPCAILPHQLTGSR</sequence>
<name>A0AAE1RR51_9SOLA</name>
<dbReference type="Proteomes" id="UP001291623">
    <property type="component" value="Unassembled WGS sequence"/>
</dbReference>
<evidence type="ECO:0000313" key="3">
    <source>
        <dbReference type="Proteomes" id="UP001291623"/>
    </source>
</evidence>
<dbReference type="EMBL" id="JAVYJV010000013">
    <property type="protein sequence ID" value="KAK4356281.1"/>
    <property type="molecule type" value="Genomic_DNA"/>
</dbReference>
<protein>
    <submittedName>
        <fullName evidence="2">Uncharacterized protein</fullName>
    </submittedName>
</protein>
<evidence type="ECO:0000256" key="1">
    <source>
        <dbReference type="SAM" id="MobiDB-lite"/>
    </source>
</evidence>
<keyword evidence="3" id="KW-1185">Reference proteome</keyword>
<proteinExistence type="predicted"/>
<gene>
    <name evidence="2" type="ORF">RND71_025252</name>
</gene>
<reference evidence="2" key="1">
    <citation type="submission" date="2023-12" db="EMBL/GenBank/DDBJ databases">
        <title>Genome assembly of Anisodus tanguticus.</title>
        <authorList>
            <person name="Wang Y.-J."/>
        </authorList>
    </citation>
    <scope>NUCLEOTIDE SEQUENCE</scope>
    <source>
        <strain evidence="2">KB-2021</strain>
        <tissue evidence="2">Leaf</tissue>
    </source>
</reference>
<accession>A0AAE1RR51</accession>
<comment type="caution">
    <text evidence="2">The sequence shown here is derived from an EMBL/GenBank/DDBJ whole genome shotgun (WGS) entry which is preliminary data.</text>
</comment>
<organism evidence="2 3">
    <name type="scientific">Anisodus tanguticus</name>
    <dbReference type="NCBI Taxonomy" id="243964"/>
    <lineage>
        <taxon>Eukaryota</taxon>
        <taxon>Viridiplantae</taxon>
        <taxon>Streptophyta</taxon>
        <taxon>Embryophyta</taxon>
        <taxon>Tracheophyta</taxon>
        <taxon>Spermatophyta</taxon>
        <taxon>Magnoliopsida</taxon>
        <taxon>eudicotyledons</taxon>
        <taxon>Gunneridae</taxon>
        <taxon>Pentapetalae</taxon>
        <taxon>asterids</taxon>
        <taxon>lamiids</taxon>
        <taxon>Solanales</taxon>
        <taxon>Solanaceae</taxon>
        <taxon>Solanoideae</taxon>
        <taxon>Hyoscyameae</taxon>
        <taxon>Anisodus</taxon>
    </lineage>
</organism>
<evidence type="ECO:0000313" key="2">
    <source>
        <dbReference type="EMBL" id="KAK4356281.1"/>
    </source>
</evidence>